<dbReference type="GeneID" id="41590636"/>
<evidence type="ECO:0000256" key="4">
    <source>
        <dbReference type="ARBA" id="ARBA00022723"/>
    </source>
</evidence>
<protein>
    <recommendedName>
        <fullName evidence="8">tRNA N6-adenosine threonylcarbamoyltransferase</fullName>
        <ecNumber evidence="8">2.3.1.234</ecNumber>
    </recommendedName>
    <alternativeName>
        <fullName evidence="8">N6-L-threonylcarbamoyladenine synthase</fullName>
        <shortName evidence="8">t(6)A synthase</shortName>
    </alternativeName>
    <alternativeName>
        <fullName evidence="8">t(6)A37 threonylcarbamoyladenosine biosynthesis protein Kae1</fullName>
    </alternativeName>
    <alternativeName>
        <fullName evidence="8">tRNA threonylcarbamoyladenosine biosynthesis protein Kae1</fullName>
    </alternativeName>
</protein>
<dbReference type="Gene3D" id="3.30.420.40">
    <property type="match status" value="2"/>
</dbReference>
<dbReference type="PANTHER" id="PTHR11735">
    <property type="entry name" value="TRNA N6-ADENOSINE THREONYLCARBAMOYLTRANSFERASE"/>
    <property type="match status" value="1"/>
</dbReference>
<dbReference type="PRINTS" id="PR00789">
    <property type="entry name" value="OSIALOPTASE"/>
</dbReference>
<keyword evidence="11" id="KW-1185">Reference proteome</keyword>
<evidence type="ECO:0000259" key="9">
    <source>
        <dbReference type="Pfam" id="PF00814"/>
    </source>
</evidence>
<comment type="subcellular location">
    <subcellularLocation>
        <location evidence="8">Cytoplasm</location>
    </subcellularLocation>
</comment>
<keyword evidence="6 8" id="KW-0012">Acyltransferase</keyword>
<sequence>MLVLGIESTAHTFGVGIVIDEEPFILANVRDTFVPKTGGMKPGDLARHHAIVAPDVISKALKEAKIKIEDVDGIAVSLGPGIGPALRVGAVIARALSLKYNKKLIPVNHGIGHIEIGYLTTHAIDPLILYLSGGNTIITTFYEKKFRIFGETLDIALGNMMDTFVREVGLAPPYIKDGKHVIDICAEKAEKYIDLPYVVKGQDMSYSGLLTAALKATKKNKLEDVCFSLRENAFDMLLEATERALALTGKKELMIVGGVAASVSLKKKLELLDNDWNIKTKIVPLNFSGDNGAMIAYAGLLELKSGVSIPIEKSEIRPRWRIDEVEIPWRN</sequence>
<feature type="binding site" evidence="8">
    <location>
        <position position="183"/>
    </location>
    <ligand>
        <name>substrate</name>
    </ligand>
</feature>
<feature type="binding site" evidence="8">
    <location>
        <position position="130"/>
    </location>
    <ligand>
        <name>Fe cation</name>
        <dbReference type="ChEBI" id="CHEBI:24875"/>
    </ligand>
</feature>
<evidence type="ECO:0000256" key="3">
    <source>
        <dbReference type="ARBA" id="ARBA00022694"/>
    </source>
</evidence>
<dbReference type="Proteomes" id="UP000193404">
    <property type="component" value="Chromosome"/>
</dbReference>
<feature type="domain" description="Gcp-like" evidence="9">
    <location>
        <begin position="29"/>
        <end position="297"/>
    </location>
</feature>
<dbReference type="NCBIfam" id="TIGR03722">
    <property type="entry name" value="arch_KAE1"/>
    <property type="match status" value="1"/>
</dbReference>
<dbReference type="OrthoDB" id="6818at2157"/>
<feature type="binding site" evidence="8">
    <location>
        <position position="109"/>
    </location>
    <ligand>
        <name>Fe cation</name>
        <dbReference type="ChEBI" id="CHEBI:24875"/>
    </ligand>
</feature>
<dbReference type="GO" id="GO:0005506">
    <property type="term" value="F:iron ion binding"/>
    <property type="evidence" value="ECO:0007669"/>
    <property type="project" value="UniProtKB-UniRule"/>
</dbReference>
<dbReference type="InterPro" id="IPR000905">
    <property type="entry name" value="Gcp-like_dom"/>
</dbReference>
<keyword evidence="4 8" id="KW-0479">Metal-binding</keyword>
<keyword evidence="1 8" id="KW-0963">Cytoplasm</keyword>
<evidence type="ECO:0000313" key="11">
    <source>
        <dbReference type="Proteomes" id="UP000193404"/>
    </source>
</evidence>
<evidence type="ECO:0000256" key="6">
    <source>
        <dbReference type="ARBA" id="ARBA00023315"/>
    </source>
</evidence>
<dbReference type="RefSeq" id="WP_148691572.1">
    <property type="nucleotide sequence ID" value="NZ_CP020477.1"/>
</dbReference>
<dbReference type="PANTHER" id="PTHR11735:SF14">
    <property type="entry name" value="TRNA N6-ADENOSINE THREONYLCARBAMOYLTRANSFERASE"/>
    <property type="match status" value="1"/>
</dbReference>
<comment type="similarity">
    <text evidence="8">Belongs to the KAE1 / TsaD family.</text>
</comment>
<comment type="function">
    <text evidence="8">Required for the formation of a threonylcarbamoyl group on adenosine at position 37 (t(6)A37) in tRNAs that read codons beginning with adenine. Is probably involved in the transfer of the threonylcarbamoyl moiety of threonylcarbamoyl-AMP (TC-AMP) to the N6 group of A37.</text>
</comment>
<dbReference type="FunFam" id="3.30.420.40:FF:000229">
    <property type="entry name" value="tRNA N6-adenosine threonylcarbamoyltransferase"/>
    <property type="match status" value="1"/>
</dbReference>
<evidence type="ECO:0000256" key="1">
    <source>
        <dbReference type="ARBA" id="ARBA00022490"/>
    </source>
</evidence>
<dbReference type="GO" id="GO:0005737">
    <property type="term" value="C:cytoplasm"/>
    <property type="evidence" value="ECO:0007669"/>
    <property type="project" value="UniProtKB-SubCell"/>
</dbReference>
<comment type="catalytic activity">
    <reaction evidence="7 8">
        <text>L-threonylcarbamoyladenylate + adenosine(37) in tRNA = N(6)-L-threonylcarbamoyladenosine(37) in tRNA + AMP + H(+)</text>
        <dbReference type="Rhea" id="RHEA:37059"/>
        <dbReference type="Rhea" id="RHEA-COMP:10162"/>
        <dbReference type="Rhea" id="RHEA-COMP:10163"/>
        <dbReference type="ChEBI" id="CHEBI:15378"/>
        <dbReference type="ChEBI" id="CHEBI:73682"/>
        <dbReference type="ChEBI" id="CHEBI:74411"/>
        <dbReference type="ChEBI" id="CHEBI:74418"/>
        <dbReference type="ChEBI" id="CHEBI:456215"/>
        <dbReference type="EC" id="2.3.1.234"/>
    </reaction>
</comment>
<keyword evidence="2 8" id="KW-0808">Transferase</keyword>
<reference evidence="10 11" key="1">
    <citation type="submission" date="2017-03" db="EMBL/GenBank/DDBJ databases">
        <title>Sulfur activation and transportation mechanism of thermophilic Archaea Acidianus manzaensis YN-25.</title>
        <authorList>
            <person name="Ma Y."/>
            <person name="Yang Y."/>
            <person name="Xia J."/>
        </authorList>
    </citation>
    <scope>NUCLEOTIDE SEQUENCE [LARGE SCALE GENOMIC DNA]</scope>
    <source>
        <strain evidence="10 11">YN-25</strain>
    </source>
</reference>
<dbReference type="InterPro" id="IPR034680">
    <property type="entry name" value="Kae1_archaea_euk"/>
</dbReference>
<dbReference type="HAMAP" id="MF_01446">
    <property type="entry name" value="Kae1"/>
    <property type="match status" value="1"/>
</dbReference>
<feature type="binding site" evidence="8">
    <location>
        <begin position="130"/>
        <end position="134"/>
    </location>
    <ligand>
        <name>substrate</name>
    </ligand>
</feature>
<dbReference type="STRING" id="282676.B6F84_06910"/>
<dbReference type="GO" id="GO:0002949">
    <property type="term" value="P:tRNA threonylcarbamoyladenosine modification"/>
    <property type="evidence" value="ECO:0007669"/>
    <property type="project" value="UniProtKB-UniRule"/>
</dbReference>
<evidence type="ECO:0000313" key="10">
    <source>
        <dbReference type="EMBL" id="ARM75791.1"/>
    </source>
</evidence>
<dbReference type="KEGG" id="aman:B6F84_06910"/>
<comment type="caution">
    <text evidence="8">Lacks conserved residue(s) required for the propagation of feature annotation.</text>
</comment>
<dbReference type="EMBL" id="CP020477">
    <property type="protein sequence ID" value="ARM75791.1"/>
    <property type="molecule type" value="Genomic_DNA"/>
</dbReference>
<dbReference type="EC" id="2.3.1.234" evidence="8"/>
<dbReference type="InterPro" id="IPR017861">
    <property type="entry name" value="KAE1/TsaD"/>
</dbReference>
<accession>A0A1W6JZN1</accession>
<feature type="binding site" evidence="8">
    <location>
        <position position="262"/>
    </location>
    <ligand>
        <name>substrate</name>
    </ligand>
</feature>
<proteinExistence type="inferred from homology"/>
<comment type="cofactor">
    <cofactor evidence="8">
        <name>Fe(2+)</name>
        <dbReference type="ChEBI" id="CHEBI:29033"/>
    </cofactor>
    <text evidence="8">Binds 1 Fe(2+) ion per subunit.</text>
</comment>
<dbReference type="InterPro" id="IPR043129">
    <property type="entry name" value="ATPase_NBD"/>
</dbReference>
<dbReference type="NCBIfam" id="TIGR00329">
    <property type="entry name" value="gcp_kae1"/>
    <property type="match status" value="1"/>
</dbReference>
<keyword evidence="3 8" id="KW-0819">tRNA processing</keyword>
<evidence type="ECO:0000256" key="7">
    <source>
        <dbReference type="ARBA" id="ARBA00048117"/>
    </source>
</evidence>
<evidence type="ECO:0000256" key="2">
    <source>
        <dbReference type="ARBA" id="ARBA00022679"/>
    </source>
</evidence>
<feature type="binding site" evidence="8">
    <location>
        <position position="290"/>
    </location>
    <ligand>
        <name>Fe cation</name>
        <dbReference type="ChEBI" id="CHEBI:24875"/>
    </ligand>
</feature>
<dbReference type="GO" id="GO:0061711">
    <property type="term" value="F:tRNA N(6)-L-threonylcarbamoyladenine synthase activity"/>
    <property type="evidence" value="ECO:0007669"/>
    <property type="project" value="UniProtKB-EC"/>
</dbReference>
<dbReference type="AlphaFoldDB" id="A0A1W6JZN1"/>
<feature type="binding site" evidence="8">
    <location>
        <position position="162"/>
    </location>
    <ligand>
        <name>substrate</name>
    </ligand>
</feature>
<feature type="binding site" evidence="8">
    <location>
        <position position="113"/>
    </location>
    <ligand>
        <name>Fe cation</name>
        <dbReference type="ChEBI" id="CHEBI:24875"/>
    </ligand>
</feature>
<evidence type="ECO:0000256" key="8">
    <source>
        <dbReference type="HAMAP-Rule" id="MF_01446"/>
    </source>
</evidence>
<name>A0A1W6JZN1_9CREN</name>
<dbReference type="SUPFAM" id="SSF53067">
    <property type="entry name" value="Actin-like ATPase domain"/>
    <property type="match status" value="1"/>
</dbReference>
<organism evidence="10 11">
    <name type="scientific">Acidianus manzaensis</name>
    <dbReference type="NCBI Taxonomy" id="282676"/>
    <lineage>
        <taxon>Archaea</taxon>
        <taxon>Thermoproteota</taxon>
        <taxon>Thermoprotei</taxon>
        <taxon>Sulfolobales</taxon>
        <taxon>Sulfolobaceae</taxon>
        <taxon>Acidianus</taxon>
    </lineage>
</organism>
<dbReference type="GO" id="GO:0000408">
    <property type="term" value="C:EKC/KEOPS complex"/>
    <property type="evidence" value="ECO:0007669"/>
    <property type="project" value="InterPro"/>
</dbReference>
<gene>
    <name evidence="8" type="primary">kae1</name>
    <name evidence="10" type="ORF">B6F84_06910</name>
</gene>
<evidence type="ECO:0000256" key="5">
    <source>
        <dbReference type="ARBA" id="ARBA00023004"/>
    </source>
</evidence>
<dbReference type="Pfam" id="PF00814">
    <property type="entry name" value="TsaD"/>
    <property type="match status" value="1"/>
</dbReference>
<keyword evidence="5 8" id="KW-0408">Iron</keyword>